<gene>
    <name evidence="2" type="ORF">H744_p0065</name>
</gene>
<dbReference type="EMBL" id="KC687076">
    <property type="protein sequence ID" value="AHA59182.1"/>
    <property type="molecule type" value="Genomic_DNA"/>
</dbReference>
<feature type="region of interest" description="Disordered" evidence="1">
    <location>
        <begin position="33"/>
        <end position="66"/>
    </location>
</feature>
<evidence type="ECO:0000256" key="1">
    <source>
        <dbReference type="SAM" id="MobiDB-lite"/>
    </source>
</evidence>
<proteinExistence type="predicted"/>
<organism evidence="2">
    <name type="scientific">Photobacterium gaetbulicola Gung47</name>
    <dbReference type="NCBI Taxonomy" id="658445"/>
    <lineage>
        <taxon>Bacteria</taxon>
        <taxon>Pseudomonadati</taxon>
        <taxon>Pseudomonadota</taxon>
        <taxon>Gammaproteobacteria</taxon>
        <taxon>Vibrionales</taxon>
        <taxon>Vibrionaceae</taxon>
        <taxon>Photobacterium</taxon>
    </lineage>
</organism>
<reference evidence="2" key="1">
    <citation type="submission" date="2013-11" db="EMBL/GenBank/DDBJ databases">
        <title>Complete genome sequence of the lipase-producing bacterium Photobacterium gaetbulicola Gung47.</title>
        <authorList>
            <person name="Kim Y.-O."/>
        </authorList>
    </citation>
    <scope>NUCLEOTIDE SEQUENCE</scope>
    <source>
        <strain evidence="2">Gung47</strain>
        <plasmid evidence="2">unnamed</plasmid>
    </source>
</reference>
<accession>A0A0C4JN15</accession>
<evidence type="ECO:0000313" key="2">
    <source>
        <dbReference type="EMBL" id="AHA59182.1"/>
    </source>
</evidence>
<dbReference type="AlphaFoldDB" id="A0A0C4JN15"/>
<geneLocation type="plasmid" evidence="2">
    <name>unnamed</name>
</geneLocation>
<protein>
    <submittedName>
        <fullName evidence="2">Uncharacterized protein</fullName>
    </submittedName>
</protein>
<feature type="region of interest" description="Disordered" evidence="1">
    <location>
        <begin position="91"/>
        <end position="110"/>
    </location>
</feature>
<feature type="compositionally biased region" description="Basic and acidic residues" evidence="1">
    <location>
        <begin position="95"/>
        <end position="110"/>
    </location>
</feature>
<keyword evidence="2" id="KW-0614">Plasmid</keyword>
<sequence>MPFSPSFPHRHRVLHSKSAERAFHFCCAGSVPAGSEAGGKKGNANGSPNKGSQAITWKAPATGSTSRRGRKLLLCPALIVTRRAKTLRSAVRLGRTAETREARPKERGVR</sequence>
<name>A0A0C4JN15_9GAMM</name>
<feature type="compositionally biased region" description="Polar residues" evidence="1">
    <location>
        <begin position="44"/>
        <end position="55"/>
    </location>
</feature>